<evidence type="ECO:0000313" key="6">
    <source>
        <dbReference type="RefSeq" id="XP_039134876.1"/>
    </source>
</evidence>
<evidence type="ECO:0000313" key="5">
    <source>
        <dbReference type="Proteomes" id="UP001515500"/>
    </source>
</evidence>
<dbReference type="Gene3D" id="1.25.40.10">
    <property type="entry name" value="Tetratricopeptide repeat domain"/>
    <property type="match status" value="2"/>
</dbReference>
<evidence type="ECO:0000256" key="3">
    <source>
        <dbReference type="PROSITE-ProRule" id="PRU00708"/>
    </source>
</evidence>
<evidence type="ECO:0000256" key="1">
    <source>
        <dbReference type="ARBA" id="ARBA00007626"/>
    </source>
</evidence>
<dbReference type="PANTHER" id="PTHR47936:SF3">
    <property type="entry name" value="PENTACOTRIPEPTIDE-REPEAT REGION OF PRORP DOMAIN-CONTAINING PROTEIN"/>
    <property type="match status" value="1"/>
</dbReference>
<dbReference type="InterPro" id="IPR011990">
    <property type="entry name" value="TPR-like_helical_dom_sf"/>
</dbReference>
<name>A0AB40C535_DIOCR</name>
<dbReference type="Pfam" id="PF13041">
    <property type="entry name" value="PPR_2"/>
    <property type="match status" value="1"/>
</dbReference>
<feature type="repeat" description="PPR" evidence="3">
    <location>
        <begin position="168"/>
        <end position="202"/>
    </location>
</feature>
<evidence type="ECO:0000256" key="2">
    <source>
        <dbReference type="ARBA" id="ARBA00022737"/>
    </source>
</evidence>
<protein>
    <submittedName>
        <fullName evidence="6">Pentatricopeptide repeat-containing protein At1g16830 isoform X3</fullName>
    </submittedName>
</protein>
<keyword evidence="4" id="KW-1133">Transmembrane helix</keyword>
<gene>
    <name evidence="6" type="primary">LOC120272177</name>
</gene>
<keyword evidence="2" id="KW-0677">Repeat</keyword>
<dbReference type="Pfam" id="PF01535">
    <property type="entry name" value="PPR"/>
    <property type="match status" value="2"/>
</dbReference>
<dbReference type="Proteomes" id="UP001515500">
    <property type="component" value="Chromosome 11"/>
</dbReference>
<feature type="transmembrane region" description="Helical" evidence="4">
    <location>
        <begin position="223"/>
        <end position="245"/>
    </location>
</feature>
<dbReference type="PROSITE" id="PS51375">
    <property type="entry name" value="PPR"/>
    <property type="match status" value="1"/>
</dbReference>
<keyword evidence="4" id="KW-0472">Membrane</keyword>
<keyword evidence="4" id="KW-0812">Transmembrane</keyword>
<dbReference type="PANTHER" id="PTHR47936">
    <property type="entry name" value="PPR_LONG DOMAIN-CONTAINING PROTEIN"/>
    <property type="match status" value="1"/>
</dbReference>
<reference evidence="6" key="1">
    <citation type="submission" date="2025-08" db="UniProtKB">
        <authorList>
            <consortium name="RefSeq"/>
        </authorList>
    </citation>
    <scope>IDENTIFICATION</scope>
</reference>
<accession>A0AB40C535</accession>
<organism evidence="5 6">
    <name type="scientific">Dioscorea cayennensis subsp. rotundata</name>
    <name type="common">White Guinea yam</name>
    <name type="synonym">Dioscorea rotundata</name>
    <dbReference type="NCBI Taxonomy" id="55577"/>
    <lineage>
        <taxon>Eukaryota</taxon>
        <taxon>Viridiplantae</taxon>
        <taxon>Streptophyta</taxon>
        <taxon>Embryophyta</taxon>
        <taxon>Tracheophyta</taxon>
        <taxon>Spermatophyta</taxon>
        <taxon>Magnoliopsida</taxon>
        <taxon>Liliopsida</taxon>
        <taxon>Dioscoreales</taxon>
        <taxon>Dioscoreaceae</taxon>
        <taxon>Dioscorea</taxon>
    </lineage>
</organism>
<dbReference type="GeneID" id="120272177"/>
<dbReference type="AlphaFoldDB" id="A0AB40C535"/>
<proteinExistence type="inferred from homology"/>
<comment type="similarity">
    <text evidence="1">Belongs to the PPR family. P subfamily.</text>
</comment>
<sequence length="260" mass="29903">MILGWRRSLQRSLIRTLKTLISQSCERPQPYLSPQLVNLAISKCPSDLISLSFFLWAARQPNYFHDPSSFDLMVPVVHRLSDRFGNVSGIVDELESIGCGRKAQALLVLMRVYWRGDLYSLALEAFDQMRSRSFVPNTFARNIVVDILFKTGHFDSALRFFEETPFPNFITFNIVIGNICKYGDWWSVGILLREMIDRGFWPNSGTYAMVLDCFHKEGKIMELLQLLGFMTVVGEQFSVAIWTFLIDMYRKIGNLDMAGI</sequence>
<dbReference type="InterPro" id="IPR002885">
    <property type="entry name" value="PPR_rpt"/>
</dbReference>
<keyword evidence="5" id="KW-1185">Reference proteome</keyword>
<evidence type="ECO:0000256" key="4">
    <source>
        <dbReference type="SAM" id="Phobius"/>
    </source>
</evidence>
<dbReference type="RefSeq" id="XP_039134876.1">
    <property type="nucleotide sequence ID" value="XM_039278942.1"/>
</dbReference>